<comment type="caution">
    <text evidence="1">The sequence shown here is derived from an EMBL/GenBank/DDBJ whole genome shotgun (WGS) entry which is preliminary data.</text>
</comment>
<dbReference type="GO" id="GO:0006281">
    <property type="term" value="P:DNA repair"/>
    <property type="evidence" value="ECO:0007669"/>
    <property type="project" value="TreeGrafter"/>
</dbReference>
<dbReference type="SFLD" id="SFLDS00003">
    <property type="entry name" value="Haloacid_Dehalogenase"/>
    <property type="match status" value="1"/>
</dbReference>
<dbReference type="InterPro" id="IPR050155">
    <property type="entry name" value="HAD-like_hydrolase_sf"/>
</dbReference>
<dbReference type="GO" id="GO:0008967">
    <property type="term" value="F:phosphoglycolate phosphatase activity"/>
    <property type="evidence" value="ECO:0007669"/>
    <property type="project" value="TreeGrafter"/>
</dbReference>
<dbReference type="InterPro" id="IPR023214">
    <property type="entry name" value="HAD_sf"/>
</dbReference>
<dbReference type="Pfam" id="PF13419">
    <property type="entry name" value="HAD_2"/>
    <property type="match status" value="1"/>
</dbReference>
<gene>
    <name evidence="1" type="ORF">CYCCA115_LOCUS7005</name>
</gene>
<organism evidence="1 2">
    <name type="scientific">Cylindrotheca closterium</name>
    <dbReference type="NCBI Taxonomy" id="2856"/>
    <lineage>
        <taxon>Eukaryota</taxon>
        <taxon>Sar</taxon>
        <taxon>Stramenopiles</taxon>
        <taxon>Ochrophyta</taxon>
        <taxon>Bacillariophyta</taxon>
        <taxon>Bacillariophyceae</taxon>
        <taxon>Bacillariophycidae</taxon>
        <taxon>Bacillariales</taxon>
        <taxon>Bacillariaceae</taxon>
        <taxon>Cylindrotheca</taxon>
    </lineage>
</organism>
<dbReference type="PANTHER" id="PTHR43434">
    <property type="entry name" value="PHOSPHOGLYCOLATE PHOSPHATASE"/>
    <property type="match status" value="1"/>
</dbReference>
<sequence>MTTNSNEFDLNNVKAILFDIDGTLADSWKLGFDATQVVLESNGVGKITEEEYHQGCIYATPERLARHAGLSPSDPTFDEVGEKLGKEFDDHYVGLVSTDTAGFYDGIGDCLDSIPSTIKFGALTNACVGYAYAVLKCNSNEKNNIYDRFESIKGADNVPMPKPAPDGLLAICAELSVKPEECVYVGDSPTDGKAAECAGMPSIGVLWGSHDEESLKKAPFKRLCKNIDELRGLLGVVPVL</sequence>
<dbReference type="Gene3D" id="3.40.50.1000">
    <property type="entry name" value="HAD superfamily/HAD-like"/>
    <property type="match status" value="1"/>
</dbReference>
<keyword evidence="2" id="KW-1185">Reference proteome</keyword>
<dbReference type="PANTHER" id="PTHR43434:SF1">
    <property type="entry name" value="PHOSPHOGLYCOLATE PHOSPHATASE"/>
    <property type="match status" value="1"/>
</dbReference>
<evidence type="ECO:0000313" key="1">
    <source>
        <dbReference type="EMBL" id="CAJ1940364.1"/>
    </source>
</evidence>
<dbReference type="InterPro" id="IPR023198">
    <property type="entry name" value="PGP-like_dom2"/>
</dbReference>
<dbReference type="InterPro" id="IPR006439">
    <property type="entry name" value="HAD-SF_hydro_IA"/>
</dbReference>
<dbReference type="NCBIfam" id="TIGR01509">
    <property type="entry name" value="HAD-SF-IA-v3"/>
    <property type="match status" value="1"/>
</dbReference>
<evidence type="ECO:0000313" key="2">
    <source>
        <dbReference type="Proteomes" id="UP001295423"/>
    </source>
</evidence>
<dbReference type="SFLD" id="SFLDG01129">
    <property type="entry name" value="C1.5:_HAD__Beta-PGM__Phosphata"/>
    <property type="match status" value="1"/>
</dbReference>
<proteinExistence type="predicted"/>
<evidence type="ECO:0008006" key="3">
    <source>
        <dbReference type="Google" id="ProtNLM"/>
    </source>
</evidence>
<protein>
    <recommendedName>
        <fullName evidence="3">Phosphoglycolate phosphatase</fullName>
    </recommendedName>
</protein>
<dbReference type="Proteomes" id="UP001295423">
    <property type="component" value="Unassembled WGS sequence"/>
</dbReference>
<dbReference type="EMBL" id="CAKOGP040000890">
    <property type="protein sequence ID" value="CAJ1940364.1"/>
    <property type="molecule type" value="Genomic_DNA"/>
</dbReference>
<dbReference type="AlphaFoldDB" id="A0AAD2CSZ1"/>
<dbReference type="NCBIfam" id="TIGR01549">
    <property type="entry name" value="HAD-SF-IA-v1"/>
    <property type="match status" value="1"/>
</dbReference>
<dbReference type="GO" id="GO:0005829">
    <property type="term" value="C:cytosol"/>
    <property type="evidence" value="ECO:0007669"/>
    <property type="project" value="TreeGrafter"/>
</dbReference>
<name>A0AAD2CSZ1_9STRA</name>
<dbReference type="Gene3D" id="1.10.150.240">
    <property type="entry name" value="Putative phosphatase, domain 2"/>
    <property type="match status" value="1"/>
</dbReference>
<reference evidence="1" key="1">
    <citation type="submission" date="2023-08" db="EMBL/GenBank/DDBJ databases">
        <authorList>
            <person name="Audoor S."/>
            <person name="Bilcke G."/>
        </authorList>
    </citation>
    <scope>NUCLEOTIDE SEQUENCE</scope>
</reference>
<dbReference type="InterPro" id="IPR041492">
    <property type="entry name" value="HAD_2"/>
</dbReference>
<dbReference type="InterPro" id="IPR036412">
    <property type="entry name" value="HAD-like_sf"/>
</dbReference>
<dbReference type="SUPFAM" id="SSF56784">
    <property type="entry name" value="HAD-like"/>
    <property type="match status" value="1"/>
</dbReference>
<accession>A0AAD2CSZ1</accession>